<dbReference type="Proteomes" id="UP000789738">
    <property type="component" value="Unassembled WGS sequence"/>
</dbReference>
<protein>
    <submittedName>
        <fullName evidence="2">Uncharacterized protein</fullName>
    </submittedName>
</protein>
<dbReference type="RefSeq" id="WP_342350619.1">
    <property type="nucleotide sequence ID" value="NZ_CAKJVE010000004.1"/>
</dbReference>
<comment type="caution">
    <text evidence="2">The sequence shown here is derived from an EMBL/GenBank/DDBJ whole genome shotgun (WGS) entry which is preliminary data.</text>
</comment>
<dbReference type="EMBL" id="CAKJVE010000004">
    <property type="protein sequence ID" value="CAG9711207.1"/>
    <property type="molecule type" value="Genomic_DNA"/>
</dbReference>
<keyword evidence="1" id="KW-1133">Transmembrane helix</keyword>
<name>A0AA86JNY7_9CLOT</name>
<keyword evidence="1" id="KW-0472">Membrane</keyword>
<evidence type="ECO:0000313" key="3">
    <source>
        <dbReference type="Proteomes" id="UP000789738"/>
    </source>
</evidence>
<accession>A0AA86JNY7</accession>
<reference evidence="2" key="1">
    <citation type="submission" date="2021-10" db="EMBL/GenBank/DDBJ databases">
        <authorList>
            <person name="Mesa V."/>
        </authorList>
    </citation>
    <scope>NUCLEOTIDE SEQUENCE</scope>
    <source>
        <strain evidence="2">CC3_PB</strain>
    </source>
</reference>
<organism evidence="2 3">
    <name type="scientific">Clostridium neonatale</name>
    <dbReference type="NCBI Taxonomy" id="137838"/>
    <lineage>
        <taxon>Bacteria</taxon>
        <taxon>Bacillati</taxon>
        <taxon>Bacillota</taxon>
        <taxon>Clostridia</taxon>
        <taxon>Eubacteriales</taxon>
        <taxon>Clostridiaceae</taxon>
        <taxon>Clostridium</taxon>
    </lineage>
</organism>
<proteinExistence type="predicted"/>
<gene>
    <name evidence="2" type="ORF">CNEO_45148</name>
</gene>
<evidence type="ECO:0000256" key="1">
    <source>
        <dbReference type="SAM" id="Phobius"/>
    </source>
</evidence>
<sequence length="50" mass="6035">MNNFTFTNNKCKDKNISINEINPVELFHFYFIINVRLIVAFFKMAKMYVI</sequence>
<keyword evidence="1" id="KW-0812">Transmembrane</keyword>
<dbReference type="AlphaFoldDB" id="A0AA86JNY7"/>
<feature type="transmembrane region" description="Helical" evidence="1">
    <location>
        <begin position="27"/>
        <end position="45"/>
    </location>
</feature>
<evidence type="ECO:0000313" key="2">
    <source>
        <dbReference type="EMBL" id="CAG9711207.1"/>
    </source>
</evidence>